<protein>
    <recommendedName>
        <fullName evidence="1">PORR domain-containing protein</fullName>
    </recommendedName>
</protein>
<feature type="domain" description="PORR" evidence="1">
    <location>
        <begin position="35"/>
        <end position="359"/>
    </location>
</feature>
<gene>
    <name evidence="2" type="ORF">ILEXP_LOCUS34587</name>
</gene>
<name>A0ABC8TD61_9AQUA</name>
<evidence type="ECO:0000313" key="3">
    <source>
        <dbReference type="Proteomes" id="UP001642360"/>
    </source>
</evidence>
<dbReference type="AlphaFoldDB" id="A0ABC8TD61"/>
<dbReference type="PANTHER" id="PTHR31476">
    <property type="entry name" value="PROTEIN WHAT'S THIS FACTOR 1 HOMOLOG, CHLOROPLASTIC"/>
    <property type="match status" value="1"/>
</dbReference>
<dbReference type="InterPro" id="IPR045040">
    <property type="entry name" value="PORR_fam"/>
</dbReference>
<dbReference type="InterPro" id="IPR021099">
    <property type="entry name" value="PORR_domain"/>
</dbReference>
<keyword evidence="3" id="KW-1185">Reference proteome</keyword>
<dbReference type="Pfam" id="PF11955">
    <property type="entry name" value="PORR"/>
    <property type="match status" value="1"/>
</dbReference>
<comment type="caution">
    <text evidence="2">The sequence shown here is derived from an EMBL/GenBank/DDBJ whole genome shotgun (WGS) entry which is preliminary data.</text>
</comment>
<evidence type="ECO:0000313" key="2">
    <source>
        <dbReference type="EMBL" id="CAK9165415.1"/>
    </source>
</evidence>
<dbReference type="EMBL" id="CAUOFW020004391">
    <property type="protein sequence ID" value="CAK9165415.1"/>
    <property type="molecule type" value="Genomic_DNA"/>
</dbReference>
<evidence type="ECO:0000259" key="1">
    <source>
        <dbReference type="Pfam" id="PF11955"/>
    </source>
</evidence>
<proteinExistence type="predicted"/>
<organism evidence="2 3">
    <name type="scientific">Ilex paraguariensis</name>
    <name type="common">yerba mate</name>
    <dbReference type="NCBI Taxonomy" id="185542"/>
    <lineage>
        <taxon>Eukaryota</taxon>
        <taxon>Viridiplantae</taxon>
        <taxon>Streptophyta</taxon>
        <taxon>Embryophyta</taxon>
        <taxon>Tracheophyta</taxon>
        <taxon>Spermatophyta</taxon>
        <taxon>Magnoliopsida</taxon>
        <taxon>eudicotyledons</taxon>
        <taxon>Gunneridae</taxon>
        <taxon>Pentapetalae</taxon>
        <taxon>asterids</taxon>
        <taxon>campanulids</taxon>
        <taxon>Aquifoliales</taxon>
        <taxon>Aquifoliaceae</taxon>
        <taxon>Ilex</taxon>
    </lineage>
</organism>
<dbReference type="Proteomes" id="UP001642360">
    <property type="component" value="Unassembled WGS sequence"/>
</dbReference>
<reference evidence="2 3" key="1">
    <citation type="submission" date="2024-02" db="EMBL/GenBank/DDBJ databases">
        <authorList>
            <person name="Vignale AGUSTIN F."/>
            <person name="Sosa J E."/>
            <person name="Modenutti C."/>
        </authorList>
    </citation>
    <scope>NUCLEOTIDE SEQUENCE [LARGE SCALE GENOMIC DNA]</scope>
</reference>
<accession>A0ABC8TD61</accession>
<sequence>MAVFFHSTATKLHHLCRHLRLHIRTFVDAKVKWIRDPYLDKAVQREKNLKSLLSLKTLIISHPSKTLPISTISPQKPHLNLPITATKFFQNYPSVFQIFQPSKPLSLPHVKLTLQALSLHRQETQILSSLSNKIDLAERLAKLLMLTKAQKLPLYVIEKLKFDLGLPHNYILTLLPDFPEYFHICDMGIKDSNGYEVFGLELVSWRDDLSVSAMEKRAMNMNFGSKRGMRIGFPMNFPRGFDLEKKVRNWVDEWQNLPYISPYEDVFHLAPNSDQAEKWTVGVIHELLHLMVGKKAEKDSVFCLGDYLGFNKRFKKALVHHPGIFYISNKIRTQTVVLREVYMKDVLVEKHPLMGMRYRKRLKKLKKMRRIVEQHEIYCYCRKFNYAVEQTEPVVE</sequence>
<dbReference type="PANTHER" id="PTHR31476:SF19">
    <property type="entry name" value="UBIQUITIN CARBOXYL-TERMINAL HYDROLASE FAMILY PROTEIN"/>
    <property type="match status" value="1"/>
</dbReference>